<dbReference type="EMBL" id="CAJNNW010021038">
    <property type="protein sequence ID" value="CAE8667396.1"/>
    <property type="molecule type" value="Genomic_DNA"/>
</dbReference>
<accession>A0A813J7J3</accession>
<protein>
    <submittedName>
        <fullName evidence="1">Uncharacterized protein</fullName>
    </submittedName>
</protein>
<organism evidence="1 2">
    <name type="scientific">Polarella glacialis</name>
    <name type="common">Dinoflagellate</name>
    <dbReference type="NCBI Taxonomy" id="89957"/>
    <lineage>
        <taxon>Eukaryota</taxon>
        <taxon>Sar</taxon>
        <taxon>Alveolata</taxon>
        <taxon>Dinophyceae</taxon>
        <taxon>Suessiales</taxon>
        <taxon>Suessiaceae</taxon>
        <taxon>Polarella</taxon>
    </lineage>
</organism>
<sequence>MRCCASLGALGLLAKDDPLLTMKIADSLLDITQSHSVHEDVLHVGVTVLLALYKDCVQICCLYCRPVPLISLRNGHPDTIATHIRATVPVLVSTCQTRSQLSNEMLNQFYKLLAHAHSLKR</sequence>
<reference evidence="1" key="1">
    <citation type="submission" date="2021-02" db="EMBL/GenBank/DDBJ databases">
        <authorList>
            <person name="Dougan E. K."/>
            <person name="Rhodes N."/>
            <person name="Thang M."/>
            <person name="Chan C."/>
        </authorList>
    </citation>
    <scope>NUCLEOTIDE SEQUENCE</scope>
</reference>
<comment type="caution">
    <text evidence="1">The sequence shown here is derived from an EMBL/GenBank/DDBJ whole genome shotgun (WGS) entry which is preliminary data.</text>
</comment>
<evidence type="ECO:0000313" key="1">
    <source>
        <dbReference type="EMBL" id="CAE8667396.1"/>
    </source>
</evidence>
<dbReference type="AlphaFoldDB" id="A0A813J7J3"/>
<dbReference type="Proteomes" id="UP000626109">
    <property type="component" value="Unassembled WGS sequence"/>
</dbReference>
<name>A0A813J7J3_POLGL</name>
<evidence type="ECO:0000313" key="2">
    <source>
        <dbReference type="Proteomes" id="UP000626109"/>
    </source>
</evidence>
<proteinExistence type="predicted"/>
<gene>
    <name evidence="1" type="ORF">PGLA2088_LOCUS16553</name>
</gene>